<evidence type="ECO:0000256" key="7">
    <source>
        <dbReference type="SAM" id="MobiDB-lite"/>
    </source>
</evidence>
<dbReference type="Pfam" id="PF01447">
    <property type="entry name" value="Peptidase_M4"/>
    <property type="match status" value="1"/>
</dbReference>
<dbReference type="PRINTS" id="PR00730">
    <property type="entry name" value="THERMOLYSIN"/>
</dbReference>
<accession>A0AAV9MR56</accession>
<dbReference type="PANTHER" id="PTHR43579:SF1">
    <property type="entry name" value="NEUTRAL METALLOPROTEINASE"/>
    <property type="match status" value="1"/>
</dbReference>
<feature type="compositionally biased region" description="Low complexity" evidence="7">
    <location>
        <begin position="897"/>
        <end position="913"/>
    </location>
</feature>
<dbReference type="Proteomes" id="UP001358417">
    <property type="component" value="Unassembled WGS sequence"/>
</dbReference>
<evidence type="ECO:0000256" key="2">
    <source>
        <dbReference type="ARBA" id="ARBA00022670"/>
    </source>
</evidence>
<dbReference type="InterPro" id="IPR013856">
    <property type="entry name" value="Peptidase_M4_domain"/>
</dbReference>
<evidence type="ECO:0000259" key="10">
    <source>
        <dbReference type="Pfam" id="PF16485"/>
    </source>
</evidence>
<feature type="region of interest" description="Disordered" evidence="7">
    <location>
        <begin position="882"/>
        <end position="917"/>
    </location>
</feature>
<evidence type="ECO:0000313" key="11">
    <source>
        <dbReference type="EMBL" id="KAK5042866.1"/>
    </source>
</evidence>
<keyword evidence="12" id="KW-1185">Reference proteome</keyword>
<dbReference type="InterPro" id="IPR027268">
    <property type="entry name" value="Peptidase_M4/M1_CTD_sf"/>
</dbReference>
<evidence type="ECO:0000313" key="12">
    <source>
        <dbReference type="Proteomes" id="UP001358417"/>
    </source>
</evidence>
<evidence type="ECO:0000259" key="8">
    <source>
        <dbReference type="Pfam" id="PF01447"/>
    </source>
</evidence>
<dbReference type="GO" id="GO:0006508">
    <property type="term" value="P:proteolysis"/>
    <property type="evidence" value="ECO:0007669"/>
    <property type="project" value="UniProtKB-KW"/>
</dbReference>
<feature type="domain" description="Peptidase M4" evidence="8">
    <location>
        <begin position="159"/>
        <end position="238"/>
    </location>
</feature>
<dbReference type="Gene3D" id="3.10.170.10">
    <property type="match status" value="1"/>
</dbReference>
<sequence length="1257" mass="140728">MATFFSDTRLTDKPLNQCGPDHVCSIIPDYLLEDIADSDGFSDQVRACARKTLRYTQNIRNTRSSFIPNHSAHVGHPIGPSYILQDIIDSDQTEEEDELRAQKTLEQSEAIPVARSAPRGHSHRMIYDVEGTNRFPGNRIRYEGQVAIQDLSANQVYDFFKDIFDFYWHAYKRDSIDDHGMSLIGSIHVDDLVPPPGFNNALWDGSQMIFGDGDGIIFTSFTKCLDVIAHELTHGVTQYTANLPYRQQSGALNEHISDAFSAMAKQWNLNQEAQDADWLIGEGIFVPGFTGRALRDMKAPGTAYDDPRLRAKDRQVGHMDLYVVLPDDDIPRNDHGGVHINSGILNRAFYLVATALGGHSWDRAGRIWYTTLLDPRLRRFVNDLSNWNNCFSFFAGLTCTHAAEYGEDVQAIVRQAWEGVGVGARPGDVLHEGGMPMTQVRNALSYLEDGQHTVKINVDWQLQEFVRYGLDNPRDLETVLTITGEPEEAYACSCEDYVKFAWGKNTSIPEFFRAFVASEYISSAKEFSFRSSQFNVSAVVEVTASPNGSEKSTFQVEAERDCLVEVCECLSWLAAVCRPPEPSSIHASSATFKKVDVNYFTIRMEPLRPLPPSGSLASIGCCWLNMFNGGYVLARGFPVPRRKSSRGIELPLDMMVEQAMTYHTISHRGSIILKGSNTALVPISVDGIGTLDQAEEVQWHLIGKKPKLVHVDLNVTEGYYLTDAEFSTGDPDLCWEAIDQRGLKTLAVNSLQGFSGKRQFVGYFPRAQNLLGTKESGYEKVERSDAKLVKGTVIKFDQAINVTVGTNFGTAGIVSLAFSERIRRTKYDNTPKQIPAFIGDQLRNRENKAHILYDVEKKTAWMIPEACIILYLMHRWASLQNPPSTTDDLQEAPHDPSSPQQSGRSQPSNSRQQAPLETYGGPVLGYMPFVGASCNSGKEATNAIWRKISVQLPEYVRSPEKPEKPVRVWDIVARMYLIIDALVEHQKRKKPGFFRRQRDRPYLWGYEFADVAGSDKAPAKGVRIDKARSGGWYALTKPHSEIAILFGNKFGDPIRYESGQAICHLWKSVPVGYDFLSADSEALKYLEILKQKGLFDLVLSDENSGTYKRHESQPCGNEDWPCCNMALQLMSRSRRVTIDVKKGEAVVIGKAGPRLIKPAGKASQKPGRRRLEDPVETQSIKRRLSEINEPPNGTPSGQASDERVEDDTATEPEQFNSSDDAEYLSCDEYSSVPFEDDSEAREKRSIRNGVLQVRPTT</sequence>
<keyword evidence="3" id="KW-0479">Metal-binding</keyword>
<dbReference type="GO" id="GO:0046872">
    <property type="term" value="F:metal ion binding"/>
    <property type="evidence" value="ECO:0007669"/>
    <property type="project" value="UniProtKB-KW"/>
</dbReference>
<evidence type="ECO:0000256" key="6">
    <source>
        <dbReference type="ARBA" id="ARBA00023049"/>
    </source>
</evidence>
<dbReference type="EMBL" id="JAVRRD010000076">
    <property type="protein sequence ID" value="KAK5042866.1"/>
    <property type="molecule type" value="Genomic_DNA"/>
</dbReference>
<dbReference type="RefSeq" id="XP_064699760.1">
    <property type="nucleotide sequence ID" value="XM_064855952.1"/>
</dbReference>
<gene>
    <name evidence="11" type="ORF">LTR84_012431</name>
</gene>
<evidence type="ECO:0000256" key="4">
    <source>
        <dbReference type="ARBA" id="ARBA00022801"/>
    </source>
</evidence>
<dbReference type="Gene3D" id="1.10.390.10">
    <property type="entry name" value="Neutral Protease Domain 2"/>
    <property type="match status" value="1"/>
</dbReference>
<dbReference type="InterPro" id="IPR052759">
    <property type="entry name" value="Metalloprotease_M4"/>
</dbReference>
<feature type="domain" description="Peptidase M4 C-terminal" evidence="9">
    <location>
        <begin position="241"/>
        <end position="422"/>
    </location>
</feature>
<dbReference type="PANTHER" id="PTHR43579">
    <property type="match status" value="1"/>
</dbReference>
<keyword evidence="2" id="KW-0645">Protease</keyword>
<dbReference type="GO" id="GO:0004222">
    <property type="term" value="F:metalloendopeptidase activity"/>
    <property type="evidence" value="ECO:0007669"/>
    <property type="project" value="InterPro"/>
</dbReference>
<dbReference type="InterPro" id="IPR001570">
    <property type="entry name" value="Peptidase_M4_C_domain"/>
</dbReference>
<evidence type="ECO:0000256" key="1">
    <source>
        <dbReference type="ARBA" id="ARBA00009388"/>
    </source>
</evidence>
<dbReference type="SUPFAM" id="SSF55486">
    <property type="entry name" value="Metalloproteases ('zincins'), catalytic domain"/>
    <property type="match status" value="1"/>
</dbReference>
<evidence type="ECO:0000256" key="3">
    <source>
        <dbReference type="ARBA" id="ARBA00022723"/>
    </source>
</evidence>
<comment type="caution">
    <text evidence="11">The sequence shown here is derived from an EMBL/GenBank/DDBJ whole genome shotgun (WGS) entry which is preliminary data.</text>
</comment>
<evidence type="ECO:0000256" key="5">
    <source>
        <dbReference type="ARBA" id="ARBA00022833"/>
    </source>
</evidence>
<evidence type="ECO:0000259" key="9">
    <source>
        <dbReference type="Pfam" id="PF02868"/>
    </source>
</evidence>
<feature type="region of interest" description="Disordered" evidence="7">
    <location>
        <begin position="1156"/>
        <end position="1257"/>
    </location>
</feature>
<keyword evidence="6" id="KW-0482">Metalloprotease</keyword>
<proteinExistence type="inferred from homology"/>
<dbReference type="Pfam" id="PF02868">
    <property type="entry name" value="Peptidase_M4_C"/>
    <property type="match status" value="1"/>
</dbReference>
<protein>
    <submittedName>
        <fullName evidence="11">Uncharacterized protein</fullName>
    </submittedName>
</protein>
<comment type="similarity">
    <text evidence="1">Belongs to the peptidase M4 family.</text>
</comment>
<name>A0AAV9MR56_9EURO</name>
<dbReference type="AlphaFoldDB" id="A0AAV9MR56"/>
<dbReference type="CDD" id="cd09597">
    <property type="entry name" value="M4_TLP"/>
    <property type="match status" value="1"/>
</dbReference>
<reference evidence="11 12" key="1">
    <citation type="submission" date="2023-08" db="EMBL/GenBank/DDBJ databases">
        <title>Black Yeasts Isolated from many extreme environments.</title>
        <authorList>
            <person name="Coleine C."/>
            <person name="Stajich J.E."/>
            <person name="Selbmann L."/>
        </authorList>
    </citation>
    <scope>NUCLEOTIDE SEQUENCE [LARGE SCALE GENOMIC DNA]</scope>
    <source>
        <strain evidence="11 12">CCFEE 5792</strain>
    </source>
</reference>
<dbReference type="InterPro" id="IPR032475">
    <property type="entry name" value="Protealysin_N_PP"/>
</dbReference>
<dbReference type="InterPro" id="IPR023612">
    <property type="entry name" value="Peptidase_M4"/>
</dbReference>
<organism evidence="11 12">
    <name type="scientific">Exophiala bonariae</name>
    <dbReference type="NCBI Taxonomy" id="1690606"/>
    <lineage>
        <taxon>Eukaryota</taxon>
        <taxon>Fungi</taxon>
        <taxon>Dikarya</taxon>
        <taxon>Ascomycota</taxon>
        <taxon>Pezizomycotina</taxon>
        <taxon>Eurotiomycetes</taxon>
        <taxon>Chaetothyriomycetidae</taxon>
        <taxon>Chaetothyriales</taxon>
        <taxon>Herpotrichiellaceae</taxon>
        <taxon>Exophiala</taxon>
    </lineage>
</organism>
<keyword evidence="5" id="KW-0862">Zinc</keyword>
<keyword evidence="4" id="KW-0378">Hydrolase</keyword>
<dbReference type="GeneID" id="89980575"/>
<dbReference type="Pfam" id="PF16485">
    <property type="entry name" value="PLN_propep"/>
    <property type="match status" value="1"/>
</dbReference>
<feature type="domain" description="Protealysin N-terminal propeptide" evidence="10">
    <location>
        <begin position="24"/>
        <end position="60"/>
    </location>
</feature>